<dbReference type="InterPro" id="IPR039247">
    <property type="entry name" value="KhpB"/>
</dbReference>
<dbReference type="EMBL" id="JAAVVK010000002">
    <property type="protein sequence ID" value="NKE38552.1"/>
    <property type="molecule type" value="Genomic_DNA"/>
</dbReference>
<dbReference type="SUPFAM" id="SSF82708">
    <property type="entry name" value="R3H domain"/>
    <property type="match status" value="1"/>
</dbReference>
<dbReference type="PROSITE" id="PS51061">
    <property type="entry name" value="R3H"/>
    <property type="match status" value="1"/>
</dbReference>
<proteinExistence type="predicted"/>
<reference evidence="2 3" key="1">
    <citation type="submission" date="2020-04" db="EMBL/GenBank/DDBJ databases">
        <title>Complete genome sequence of Spiroplasma platyhelix ATCC 51748, an insect isolate.</title>
        <authorList>
            <person name="Green E.A."/>
            <person name="Klassen J.L."/>
        </authorList>
    </citation>
    <scope>NUCLEOTIDE SEQUENCE [LARGE SCALE GENOMIC DNA]</scope>
    <source>
        <strain evidence="2 3">PALS-1</strain>
    </source>
</reference>
<protein>
    <recommendedName>
        <fullName evidence="1">R3H domain-containing protein</fullName>
    </recommendedName>
</protein>
<keyword evidence="3" id="KW-1185">Reference proteome</keyword>
<evidence type="ECO:0000259" key="1">
    <source>
        <dbReference type="PROSITE" id="PS51061"/>
    </source>
</evidence>
<evidence type="ECO:0000313" key="2">
    <source>
        <dbReference type="EMBL" id="NKE38552.1"/>
    </source>
</evidence>
<organism evidence="2 3">
    <name type="scientific">Spiroplasma platyhelix PALS-1</name>
    <dbReference type="NCBI Taxonomy" id="1276218"/>
    <lineage>
        <taxon>Bacteria</taxon>
        <taxon>Bacillati</taxon>
        <taxon>Mycoplasmatota</taxon>
        <taxon>Mollicutes</taxon>
        <taxon>Entomoplasmatales</taxon>
        <taxon>Spiroplasmataceae</taxon>
        <taxon>Spiroplasma</taxon>
    </lineage>
</organism>
<dbReference type="Proteomes" id="UP000584587">
    <property type="component" value="Unassembled WGS sequence"/>
</dbReference>
<dbReference type="RefSeq" id="WP_168105032.1">
    <property type="nucleotide sequence ID" value="NZ_CP051215.1"/>
</dbReference>
<gene>
    <name evidence="2" type="ORF">HER12_02135</name>
</gene>
<dbReference type="PANTHER" id="PTHR35800:SF1">
    <property type="entry name" value="RNA-BINDING PROTEIN KHPB"/>
    <property type="match status" value="1"/>
</dbReference>
<name>A0A846TWJ4_9MOLU</name>
<comment type="caution">
    <text evidence="2">The sequence shown here is derived from an EMBL/GenBank/DDBJ whole genome shotgun (WGS) entry which is preliminary data.</text>
</comment>
<feature type="domain" description="R3H" evidence="1">
    <location>
        <begin position="131"/>
        <end position="197"/>
    </location>
</feature>
<evidence type="ECO:0000313" key="3">
    <source>
        <dbReference type="Proteomes" id="UP000584587"/>
    </source>
</evidence>
<sequence length="197" mass="23593">MEVKIFKKQIELDNFIKELDQETFYKLLSSEKSLFRTTSKILVFSNKDVEEYLVAQFHKILEIFAIEDVQQKIYLNDNRFYLKVIYEKENSLLLKKYGYVISAIQNLLISYIFSKFAKWYQVSINVNNHLHNQKYFLKKQIYFAIKNIKETDKPFHFKPMPNDQRKIVHELVKSIEGFSSFSQGNGFLRHIVLKAEE</sequence>
<dbReference type="PANTHER" id="PTHR35800">
    <property type="entry name" value="PROTEIN JAG"/>
    <property type="match status" value="1"/>
</dbReference>
<dbReference type="AlphaFoldDB" id="A0A846TWJ4"/>
<dbReference type="InterPro" id="IPR001374">
    <property type="entry name" value="R3H_dom"/>
</dbReference>
<dbReference type="SMART" id="SM00393">
    <property type="entry name" value="R3H"/>
    <property type="match status" value="1"/>
</dbReference>
<dbReference type="Gene3D" id="3.30.1370.50">
    <property type="entry name" value="R3H-like domain"/>
    <property type="match status" value="1"/>
</dbReference>
<dbReference type="Pfam" id="PF01424">
    <property type="entry name" value="R3H"/>
    <property type="match status" value="1"/>
</dbReference>
<dbReference type="InterPro" id="IPR036867">
    <property type="entry name" value="R3H_dom_sf"/>
</dbReference>
<dbReference type="GO" id="GO:0003723">
    <property type="term" value="F:RNA binding"/>
    <property type="evidence" value="ECO:0007669"/>
    <property type="project" value="InterPro"/>
</dbReference>
<accession>A0A846TWJ4</accession>